<dbReference type="SUPFAM" id="SSF51735">
    <property type="entry name" value="NAD(P)-binding Rossmann-fold domains"/>
    <property type="match status" value="1"/>
</dbReference>
<keyword evidence="5" id="KW-1185">Reference proteome</keyword>
<organism evidence="4 5">
    <name type="scientific">Guyanagaster necrorhizus</name>
    <dbReference type="NCBI Taxonomy" id="856835"/>
    <lineage>
        <taxon>Eukaryota</taxon>
        <taxon>Fungi</taxon>
        <taxon>Dikarya</taxon>
        <taxon>Basidiomycota</taxon>
        <taxon>Agaricomycotina</taxon>
        <taxon>Agaricomycetes</taxon>
        <taxon>Agaricomycetidae</taxon>
        <taxon>Agaricales</taxon>
        <taxon>Marasmiineae</taxon>
        <taxon>Physalacriaceae</taxon>
        <taxon>Guyanagaster</taxon>
    </lineage>
</organism>
<protein>
    <submittedName>
        <fullName evidence="4">NAD(P)-binding protein</fullName>
    </submittedName>
</protein>
<evidence type="ECO:0000313" key="4">
    <source>
        <dbReference type="EMBL" id="KAG7440647.1"/>
    </source>
</evidence>
<reference evidence="4" key="1">
    <citation type="submission" date="2020-11" db="EMBL/GenBank/DDBJ databases">
        <title>Adaptations for nitrogen fixation in a non-lichenized fungal sporocarp promotes dispersal by wood-feeding termites.</title>
        <authorList>
            <consortium name="DOE Joint Genome Institute"/>
            <person name="Koch R.A."/>
            <person name="Yoon G."/>
            <person name="Arayal U."/>
            <person name="Lail K."/>
            <person name="Amirebrahimi M."/>
            <person name="Labutti K."/>
            <person name="Lipzen A."/>
            <person name="Riley R."/>
            <person name="Barry K."/>
            <person name="Henrissat B."/>
            <person name="Grigoriev I.V."/>
            <person name="Herr J.R."/>
            <person name="Aime M.C."/>
        </authorList>
    </citation>
    <scope>NUCLEOTIDE SEQUENCE</scope>
    <source>
        <strain evidence="4">MCA 3950</strain>
    </source>
</reference>
<evidence type="ECO:0000256" key="2">
    <source>
        <dbReference type="ARBA" id="ARBA00022857"/>
    </source>
</evidence>
<dbReference type="PRINTS" id="PR00081">
    <property type="entry name" value="GDHRDH"/>
</dbReference>
<dbReference type="GeneID" id="66106078"/>
<evidence type="ECO:0000256" key="3">
    <source>
        <dbReference type="ARBA" id="ARBA00023002"/>
    </source>
</evidence>
<comment type="similarity">
    <text evidence="1">Belongs to the short-chain dehydrogenases/reductases (SDR) family.</text>
</comment>
<keyword evidence="2" id="KW-0521">NADP</keyword>
<dbReference type="GO" id="GO:0016491">
    <property type="term" value="F:oxidoreductase activity"/>
    <property type="evidence" value="ECO:0007669"/>
    <property type="project" value="UniProtKB-KW"/>
</dbReference>
<dbReference type="PANTHER" id="PTHR43490:SF99">
    <property type="entry name" value="SHORT-CHAIN DEHYDROGENASE_REDUCTASE"/>
    <property type="match status" value="1"/>
</dbReference>
<name>A0A9P8AN88_9AGAR</name>
<dbReference type="Gene3D" id="3.40.50.720">
    <property type="entry name" value="NAD(P)-binding Rossmann-like Domain"/>
    <property type="match status" value="1"/>
</dbReference>
<evidence type="ECO:0000256" key="1">
    <source>
        <dbReference type="ARBA" id="ARBA00006484"/>
    </source>
</evidence>
<dbReference type="Proteomes" id="UP000812287">
    <property type="component" value="Unassembled WGS sequence"/>
</dbReference>
<sequence>MVITNDQYKRVIFVTGSNNGISYKHVRLLAEKGHTVHLASRNETSGRAAQANLKDQYNLNVKSVQLDVTDVASIQAANDTIEKAEGRLDTLINNIGMLCTSSRLSMLINSGQV</sequence>
<dbReference type="RefSeq" id="XP_043034147.1">
    <property type="nucleotide sequence ID" value="XM_043183781.1"/>
</dbReference>
<dbReference type="InterPro" id="IPR036291">
    <property type="entry name" value="NAD(P)-bd_dom_sf"/>
</dbReference>
<dbReference type="Pfam" id="PF00106">
    <property type="entry name" value="adh_short"/>
    <property type="match status" value="1"/>
</dbReference>
<comment type="caution">
    <text evidence="4">The sequence shown here is derived from an EMBL/GenBank/DDBJ whole genome shotgun (WGS) entry which is preliminary data.</text>
</comment>
<dbReference type="InterPro" id="IPR002347">
    <property type="entry name" value="SDR_fam"/>
</dbReference>
<proteinExistence type="inferred from homology"/>
<evidence type="ECO:0000313" key="5">
    <source>
        <dbReference type="Proteomes" id="UP000812287"/>
    </source>
</evidence>
<dbReference type="OrthoDB" id="3040977at2759"/>
<accession>A0A9P8AN88</accession>
<keyword evidence="3" id="KW-0560">Oxidoreductase</keyword>
<gene>
    <name evidence="4" type="ORF">BT62DRAFT_910101</name>
</gene>
<dbReference type="AlphaFoldDB" id="A0A9P8AN88"/>
<dbReference type="EMBL" id="MU250568">
    <property type="protein sequence ID" value="KAG7440647.1"/>
    <property type="molecule type" value="Genomic_DNA"/>
</dbReference>
<dbReference type="PANTHER" id="PTHR43490">
    <property type="entry name" value="(+)-NEOMENTHOL DEHYDROGENASE"/>
    <property type="match status" value="1"/>
</dbReference>